<organism evidence="5">
    <name type="scientific">marine metagenome</name>
    <dbReference type="NCBI Taxonomy" id="408172"/>
    <lineage>
        <taxon>unclassified sequences</taxon>
        <taxon>metagenomes</taxon>
        <taxon>ecological metagenomes</taxon>
    </lineage>
</organism>
<dbReference type="PANTHER" id="PTHR45745:SF1">
    <property type="entry name" value="PHOSPHOGLUCOMUTASE 2B-RELATED"/>
    <property type="match status" value="1"/>
</dbReference>
<proteinExistence type="predicted"/>
<dbReference type="GO" id="GO:0008973">
    <property type="term" value="F:phosphopentomutase activity"/>
    <property type="evidence" value="ECO:0007669"/>
    <property type="project" value="TreeGrafter"/>
</dbReference>
<dbReference type="GO" id="GO:0005975">
    <property type="term" value="P:carbohydrate metabolic process"/>
    <property type="evidence" value="ECO:0007669"/>
    <property type="project" value="InterPro"/>
</dbReference>
<dbReference type="SUPFAM" id="SSF53738">
    <property type="entry name" value="Phosphoglucomutase, first 3 domains"/>
    <property type="match status" value="2"/>
</dbReference>
<dbReference type="PANTHER" id="PTHR45745">
    <property type="entry name" value="PHOSPHOMANNOMUTASE 45A"/>
    <property type="match status" value="1"/>
</dbReference>
<keyword evidence="3" id="KW-0413">Isomerase</keyword>
<sequence>DRKKSKSKFHSINIHKKYASEILSLISKKRLINKYAPELKIGYSSIHGTGYSIISNIFKEFGLKKIKPISNMIKPDPLFLCFGCKQSLEPSNEKVSKIILDEFRKEYGNKELLNLDALFFTDPDSDRLGIICPVPKSEQNLYGKYKFVTANELWTVLLWYYLKNFFEKNKFKRNDRKKFFITKSFITSDSLQAVCKKFSIQCKEGGVGFTELVTLVQSNWKKGKINLGIFEESNGFTIAGNPHVKSP</sequence>
<protein>
    <recommendedName>
        <fullName evidence="4">Alpha-D-phosphohexomutase alpha/beta/alpha domain-containing protein</fullName>
    </recommendedName>
</protein>
<evidence type="ECO:0000313" key="5">
    <source>
        <dbReference type="EMBL" id="SVE15834.1"/>
    </source>
</evidence>
<evidence type="ECO:0000256" key="2">
    <source>
        <dbReference type="ARBA" id="ARBA00022842"/>
    </source>
</evidence>
<evidence type="ECO:0000256" key="3">
    <source>
        <dbReference type="ARBA" id="ARBA00023235"/>
    </source>
</evidence>
<feature type="domain" description="Alpha-D-phosphohexomutase alpha/beta/alpha" evidence="4">
    <location>
        <begin position="17"/>
        <end position="131"/>
    </location>
</feature>
<dbReference type="GO" id="GO:0006166">
    <property type="term" value="P:purine ribonucleoside salvage"/>
    <property type="evidence" value="ECO:0007669"/>
    <property type="project" value="TreeGrafter"/>
</dbReference>
<gene>
    <name evidence="5" type="ORF">METZ01_LOCUS468688</name>
</gene>
<keyword evidence="2" id="KW-0460">Magnesium</keyword>
<dbReference type="InterPro" id="IPR016055">
    <property type="entry name" value="A-D-PHexomutase_a/b/a-I/II/III"/>
</dbReference>
<evidence type="ECO:0000256" key="1">
    <source>
        <dbReference type="ARBA" id="ARBA00022723"/>
    </source>
</evidence>
<feature type="non-terminal residue" evidence="5">
    <location>
        <position position="1"/>
    </location>
</feature>
<evidence type="ECO:0000259" key="4">
    <source>
        <dbReference type="Pfam" id="PF02879"/>
    </source>
</evidence>
<dbReference type="EMBL" id="UINC01198048">
    <property type="protein sequence ID" value="SVE15834.1"/>
    <property type="molecule type" value="Genomic_DNA"/>
</dbReference>
<dbReference type="GO" id="GO:0046872">
    <property type="term" value="F:metal ion binding"/>
    <property type="evidence" value="ECO:0007669"/>
    <property type="project" value="UniProtKB-KW"/>
</dbReference>
<keyword evidence="1" id="KW-0479">Metal-binding</keyword>
<dbReference type="AlphaFoldDB" id="A0A383B7H6"/>
<reference evidence="5" key="1">
    <citation type="submission" date="2018-05" db="EMBL/GenBank/DDBJ databases">
        <authorList>
            <person name="Lanie J.A."/>
            <person name="Ng W.-L."/>
            <person name="Kazmierczak K.M."/>
            <person name="Andrzejewski T.M."/>
            <person name="Davidsen T.M."/>
            <person name="Wayne K.J."/>
            <person name="Tettelin H."/>
            <person name="Glass J.I."/>
            <person name="Rusch D."/>
            <person name="Podicherti R."/>
            <person name="Tsui H.-C.T."/>
            <person name="Winkler M.E."/>
        </authorList>
    </citation>
    <scope>NUCLEOTIDE SEQUENCE</scope>
</reference>
<feature type="non-terminal residue" evidence="5">
    <location>
        <position position="247"/>
    </location>
</feature>
<dbReference type="Pfam" id="PF02879">
    <property type="entry name" value="PGM_PMM_II"/>
    <property type="match status" value="1"/>
</dbReference>
<accession>A0A383B7H6</accession>
<dbReference type="Gene3D" id="3.40.120.10">
    <property type="entry name" value="Alpha-D-Glucose-1,6-Bisphosphate, subunit A, domain 3"/>
    <property type="match status" value="2"/>
</dbReference>
<dbReference type="InterPro" id="IPR005845">
    <property type="entry name" value="A-D-PHexomutase_a/b/a-II"/>
</dbReference>
<name>A0A383B7H6_9ZZZZ</name>